<sequence>MCRLTKPFVGAKGFDNLVVKGLVDLWVKLIVPFSFRLLRAVGIKSSIAFLSAYIFTLQLLKSGVRSVRTLL</sequence>
<gene>
    <name evidence="1" type="ORF">SDC9_148082</name>
</gene>
<organism evidence="1">
    <name type="scientific">bioreactor metagenome</name>
    <dbReference type="NCBI Taxonomy" id="1076179"/>
    <lineage>
        <taxon>unclassified sequences</taxon>
        <taxon>metagenomes</taxon>
        <taxon>ecological metagenomes</taxon>
    </lineage>
</organism>
<accession>A0A645EJJ1</accession>
<name>A0A645EJJ1_9ZZZZ</name>
<reference evidence="1" key="1">
    <citation type="submission" date="2019-08" db="EMBL/GenBank/DDBJ databases">
        <authorList>
            <person name="Kucharzyk K."/>
            <person name="Murdoch R.W."/>
            <person name="Higgins S."/>
            <person name="Loffler F."/>
        </authorList>
    </citation>
    <scope>NUCLEOTIDE SEQUENCE</scope>
</reference>
<dbReference type="AlphaFoldDB" id="A0A645EJJ1"/>
<protein>
    <submittedName>
        <fullName evidence="1">Uncharacterized protein</fullName>
    </submittedName>
</protein>
<evidence type="ECO:0000313" key="1">
    <source>
        <dbReference type="EMBL" id="MPN00884.1"/>
    </source>
</evidence>
<comment type="caution">
    <text evidence="1">The sequence shown here is derived from an EMBL/GenBank/DDBJ whole genome shotgun (WGS) entry which is preliminary data.</text>
</comment>
<proteinExistence type="predicted"/>
<dbReference type="EMBL" id="VSSQ01046913">
    <property type="protein sequence ID" value="MPN00884.1"/>
    <property type="molecule type" value="Genomic_DNA"/>
</dbReference>